<dbReference type="Proteomes" id="UP000031668">
    <property type="component" value="Unassembled WGS sequence"/>
</dbReference>
<evidence type="ECO:0000313" key="2">
    <source>
        <dbReference type="Proteomes" id="UP000031668"/>
    </source>
</evidence>
<gene>
    <name evidence="1" type="ORF">RF11_06856</name>
</gene>
<protein>
    <submittedName>
        <fullName evidence="1">Uncharacterized protein</fullName>
    </submittedName>
</protein>
<dbReference type="OrthoDB" id="6616388at2759"/>
<proteinExistence type="predicted"/>
<dbReference type="AlphaFoldDB" id="A0A0C2J734"/>
<dbReference type="OMA" id="SHINNIW"/>
<dbReference type="EMBL" id="JWZT01004052">
    <property type="protein sequence ID" value="KII64968.1"/>
    <property type="molecule type" value="Genomic_DNA"/>
</dbReference>
<comment type="caution">
    <text evidence="1">The sequence shown here is derived from an EMBL/GenBank/DDBJ whole genome shotgun (WGS) entry which is preliminary data.</text>
</comment>
<reference evidence="1 2" key="1">
    <citation type="journal article" date="2014" name="Genome Biol. Evol.">
        <title>The genome of the myxosporean Thelohanellus kitauei shows adaptations to nutrient acquisition within its fish host.</title>
        <authorList>
            <person name="Yang Y."/>
            <person name="Xiong J."/>
            <person name="Zhou Z."/>
            <person name="Huo F."/>
            <person name="Miao W."/>
            <person name="Ran C."/>
            <person name="Liu Y."/>
            <person name="Zhang J."/>
            <person name="Feng J."/>
            <person name="Wang M."/>
            <person name="Wang M."/>
            <person name="Wang L."/>
            <person name="Yao B."/>
        </authorList>
    </citation>
    <scope>NUCLEOTIDE SEQUENCE [LARGE SCALE GENOMIC DNA]</scope>
    <source>
        <strain evidence="1">Wuqing</strain>
    </source>
</reference>
<evidence type="ECO:0000313" key="1">
    <source>
        <dbReference type="EMBL" id="KII64968.1"/>
    </source>
</evidence>
<organism evidence="1 2">
    <name type="scientific">Thelohanellus kitauei</name>
    <name type="common">Myxosporean</name>
    <dbReference type="NCBI Taxonomy" id="669202"/>
    <lineage>
        <taxon>Eukaryota</taxon>
        <taxon>Metazoa</taxon>
        <taxon>Cnidaria</taxon>
        <taxon>Myxozoa</taxon>
        <taxon>Myxosporea</taxon>
        <taxon>Bivalvulida</taxon>
        <taxon>Platysporina</taxon>
        <taxon>Myxobolidae</taxon>
        <taxon>Thelohanellus</taxon>
    </lineage>
</organism>
<sequence length="115" mass="13351">MDGQARTNNAVEGWHNSFSKSLGSSHINNIWVFLKAIQKEQNLNEYRFSQANAGANTPQRRVSRDFTLRIENLKCICKEKSCYEMSYEIISCEVVSCEEKSLNHFKEPILKQYNI</sequence>
<name>A0A0C2J734_THEKT</name>
<keyword evidence="2" id="KW-1185">Reference proteome</keyword>
<accession>A0A0C2J734</accession>